<dbReference type="Proteomes" id="UP001230768">
    <property type="component" value="Chromosome"/>
</dbReference>
<feature type="compositionally biased region" description="Basic and acidic residues" evidence="1">
    <location>
        <begin position="50"/>
        <end position="60"/>
    </location>
</feature>
<name>A0ABY9GL98_9PSED</name>
<proteinExistence type="predicted"/>
<dbReference type="Pfam" id="PF09589">
    <property type="entry name" value="HrpA_pilin"/>
    <property type="match status" value="1"/>
</dbReference>
<feature type="compositionally biased region" description="Basic and acidic residues" evidence="1">
    <location>
        <begin position="69"/>
        <end position="80"/>
    </location>
</feature>
<gene>
    <name evidence="2" type="ORF">PSH88_19765</name>
</gene>
<sequence length="110" mass="11475">MFDIGNAINSVVGGVVGLGGDLSSGAKSAHGKVANERERYNATGESESLDAIRESARHQDQISAQTTRAQDEANTTKKLADTAAAIEAGRGDTHNKRFSAEAANAKGLQY</sequence>
<keyword evidence="3" id="KW-1185">Reference proteome</keyword>
<dbReference type="RefSeq" id="WP_305422197.1">
    <property type="nucleotide sequence ID" value="NZ_CP117430.1"/>
</dbReference>
<evidence type="ECO:0000256" key="1">
    <source>
        <dbReference type="SAM" id="MobiDB-lite"/>
    </source>
</evidence>
<reference evidence="2 3" key="1">
    <citation type="submission" date="2023-02" db="EMBL/GenBank/DDBJ databases">
        <title>Evolution of Hrp T3SS in non-pathogenic Pseudomonas fluorescens.</title>
        <authorList>
            <person name="Liao K."/>
            <person name="Wei H."/>
            <person name="Gu Y."/>
        </authorList>
    </citation>
    <scope>NUCLEOTIDE SEQUENCE [LARGE SCALE GENOMIC DNA]</scope>
    <source>
        <strain evidence="2 3">FP607</strain>
    </source>
</reference>
<feature type="region of interest" description="Disordered" evidence="1">
    <location>
        <begin position="23"/>
        <end position="97"/>
    </location>
</feature>
<protein>
    <submittedName>
        <fullName evidence="2">Uncharacterized protein</fullName>
    </submittedName>
</protein>
<dbReference type="EMBL" id="CP117430">
    <property type="protein sequence ID" value="WLI16539.1"/>
    <property type="molecule type" value="Genomic_DNA"/>
</dbReference>
<organism evidence="2 3">
    <name type="scientific">Pseudomonas wuhanensis</name>
    <dbReference type="NCBI Taxonomy" id="2954098"/>
    <lineage>
        <taxon>Bacteria</taxon>
        <taxon>Pseudomonadati</taxon>
        <taxon>Pseudomonadota</taxon>
        <taxon>Gammaproteobacteria</taxon>
        <taxon>Pseudomonadales</taxon>
        <taxon>Pseudomonadaceae</taxon>
        <taxon>Pseudomonas</taxon>
    </lineage>
</organism>
<accession>A0ABY9GL98</accession>
<evidence type="ECO:0000313" key="3">
    <source>
        <dbReference type="Proteomes" id="UP001230768"/>
    </source>
</evidence>
<evidence type="ECO:0000313" key="2">
    <source>
        <dbReference type="EMBL" id="WLI16539.1"/>
    </source>
</evidence>
<dbReference type="InterPro" id="IPR018581">
    <property type="entry name" value="T3SS_pilus_HrpA"/>
</dbReference>